<gene>
    <name evidence="1" type="ORF">US42_C0018G0038</name>
</gene>
<dbReference type="PANTHER" id="PTHR39189">
    <property type="entry name" value="UPF0173 METAL-DEPENDENT HYDROLASE YTKL"/>
    <property type="match status" value="1"/>
</dbReference>
<name>A0A0G0IS15_9BACT</name>
<evidence type="ECO:0000313" key="2">
    <source>
        <dbReference type="Proteomes" id="UP000034849"/>
    </source>
</evidence>
<evidence type="ECO:0008006" key="3">
    <source>
        <dbReference type="Google" id="ProtNLM"/>
    </source>
</evidence>
<organism evidence="1 2">
    <name type="scientific">Candidatus Magasanikbacteria bacterium GW2011_GWC2_37_14</name>
    <dbReference type="NCBI Taxonomy" id="1619046"/>
    <lineage>
        <taxon>Bacteria</taxon>
        <taxon>Candidatus Magasanikiibacteriota</taxon>
    </lineage>
</organism>
<dbReference type="Pfam" id="PF13483">
    <property type="entry name" value="Lactamase_B_3"/>
    <property type="match status" value="1"/>
</dbReference>
<reference evidence="1 2" key="1">
    <citation type="journal article" date="2015" name="Nature">
        <title>rRNA introns, odd ribosomes, and small enigmatic genomes across a large radiation of phyla.</title>
        <authorList>
            <person name="Brown C.T."/>
            <person name="Hug L.A."/>
            <person name="Thomas B.C."/>
            <person name="Sharon I."/>
            <person name="Castelle C.J."/>
            <person name="Singh A."/>
            <person name="Wilkins M.J."/>
            <person name="Williams K.H."/>
            <person name="Banfield J.F."/>
        </authorList>
    </citation>
    <scope>NUCLEOTIDE SEQUENCE [LARGE SCALE GENOMIC DNA]</scope>
</reference>
<comment type="caution">
    <text evidence="1">The sequence shown here is derived from an EMBL/GenBank/DDBJ whole genome shotgun (WGS) entry which is preliminary data.</text>
</comment>
<proteinExistence type="predicted"/>
<dbReference type="Proteomes" id="UP000034849">
    <property type="component" value="Unassembled WGS sequence"/>
</dbReference>
<dbReference type="SUPFAM" id="SSF56281">
    <property type="entry name" value="Metallo-hydrolase/oxidoreductase"/>
    <property type="match status" value="1"/>
</dbReference>
<dbReference type="EMBL" id="LBSX01000018">
    <property type="protein sequence ID" value="KKQ26964.1"/>
    <property type="molecule type" value="Genomic_DNA"/>
</dbReference>
<protein>
    <recommendedName>
        <fullName evidence="3">Zn-dependent hydrolase of the beta-lactamase fold-like protein</fullName>
    </recommendedName>
</protein>
<accession>A0A0G0IS15</accession>
<dbReference type="STRING" id="1619046.US42_C0018G0038"/>
<evidence type="ECO:0000313" key="1">
    <source>
        <dbReference type="EMBL" id="KKQ26964.1"/>
    </source>
</evidence>
<dbReference type="AlphaFoldDB" id="A0A0G0IS15"/>
<dbReference type="InterPro" id="IPR036866">
    <property type="entry name" value="RibonucZ/Hydroxyglut_hydro"/>
</dbReference>
<dbReference type="Gene3D" id="3.60.15.10">
    <property type="entry name" value="Ribonuclease Z/Hydroxyacylglutathione hydrolase-like"/>
    <property type="match status" value="1"/>
</dbReference>
<sequence>MHISWLGNTAIKIQVKPYDKDVVIIIDPYRPATGEFPRSLMPDIGLMTHGEEGIITLSGEPFTLSHAGECETDSVLITATNGHTDGTVMFRLDAEQLSVGHLGLNNKQLTDAQLEVLSGVDILFVPFGSEGAYDAEGAAKVINAIEPRIVIPMAFKCDNDPKAKEVESLLKELGSSNGTPEKKIIIKKKDLPQEEMQVMVLSKE</sequence>
<dbReference type="PANTHER" id="PTHR39189:SF1">
    <property type="entry name" value="UPF0173 METAL-DEPENDENT HYDROLASE YTKL"/>
    <property type="match status" value="1"/>
</dbReference>